<feature type="signal peptide" evidence="6">
    <location>
        <begin position="1"/>
        <end position="20"/>
    </location>
</feature>
<keyword evidence="4" id="KW-0410">Iron transport</keyword>
<organism evidence="8 9">
    <name type="scientific">Rhizobium rhizogenes</name>
    <name type="common">Agrobacterium rhizogenes</name>
    <dbReference type="NCBI Taxonomy" id="359"/>
    <lineage>
        <taxon>Bacteria</taxon>
        <taxon>Pseudomonadati</taxon>
        <taxon>Pseudomonadota</taxon>
        <taxon>Alphaproteobacteria</taxon>
        <taxon>Hyphomicrobiales</taxon>
        <taxon>Rhizobiaceae</taxon>
        <taxon>Rhizobium/Agrobacterium group</taxon>
        <taxon>Rhizobium</taxon>
    </lineage>
</organism>
<evidence type="ECO:0000256" key="3">
    <source>
        <dbReference type="ARBA" id="ARBA00022448"/>
    </source>
</evidence>
<keyword evidence="3" id="KW-0813">Transport</keyword>
<dbReference type="SUPFAM" id="SSF53807">
    <property type="entry name" value="Helical backbone' metal receptor"/>
    <property type="match status" value="1"/>
</dbReference>
<comment type="subcellular location">
    <subcellularLocation>
        <location evidence="1">Cell envelope</location>
    </subcellularLocation>
</comment>
<sequence>MILRSFVILLIGLFASGASAQCPGKSVTSGVYDAPLCVPDAPRRIVALDPFYNLGMALELGLPLVGAPLLTVQDRDLKKKAEAASVSDIGDARQPSLERIVALKPDLIIGDATLHGQSYQNFAKIAPTALIDAKDWKEHFSTLAMITGKSADATRMLAGYEQRVAAIRTKTGSRTMSVLRVTPSGFHLYLDGPAAYAPYAVLRDAGVKRSAYETTQDNTVFKRPEWEDLALLDGDILLYVVAAGYDANQDDALAARTTSNPFWQMLPAVASGNAHRVTRETWMGFNGIGSANRVLDDIEQYLPGKP</sequence>
<dbReference type="GO" id="GO:1901678">
    <property type="term" value="P:iron coordination entity transport"/>
    <property type="evidence" value="ECO:0007669"/>
    <property type="project" value="UniProtKB-ARBA"/>
</dbReference>
<dbReference type="PROSITE" id="PS50983">
    <property type="entry name" value="FE_B12_PBP"/>
    <property type="match status" value="1"/>
</dbReference>
<feature type="domain" description="Fe/B12 periplasmic-binding" evidence="7">
    <location>
        <begin position="43"/>
        <end position="306"/>
    </location>
</feature>
<keyword evidence="4" id="KW-0408">Iron</keyword>
<dbReference type="Proteomes" id="UP000315434">
    <property type="component" value="Unassembled WGS sequence"/>
</dbReference>
<evidence type="ECO:0000313" key="8">
    <source>
        <dbReference type="EMBL" id="TRA97368.1"/>
    </source>
</evidence>
<comment type="caution">
    <text evidence="8">The sequence shown here is derived from an EMBL/GenBank/DDBJ whole genome shotgun (WGS) entry which is preliminary data.</text>
</comment>
<evidence type="ECO:0000259" key="7">
    <source>
        <dbReference type="PROSITE" id="PS50983"/>
    </source>
</evidence>
<dbReference type="Pfam" id="PF01497">
    <property type="entry name" value="Peripla_BP_2"/>
    <property type="match status" value="1"/>
</dbReference>
<evidence type="ECO:0000256" key="2">
    <source>
        <dbReference type="ARBA" id="ARBA00008814"/>
    </source>
</evidence>
<keyword evidence="4" id="KW-0406">Ion transport</keyword>
<dbReference type="PANTHER" id="PTHR30532:SF25">
    <property type="entry name" value="IRON(III) DICITRATE-BINDING PERIPLASMIC PROTEIN"/>
    <property type="match status" value="1"/>
</dbReference>
<feature type="chain" id="PRO_5022037927" evidence="6">
    <location>
        <begin position="21"/>
        <end position="306"/>
    </location>
</feature>
<dbReference type="OrthoDB" id="9793175at2"/>
<evidence type="ECO:0000256" key="4">
    <source>
        <dbReference type="ARBA" id="ARBA00022496"/>
    </source>
</evidence>
<dbReference type="Gene3D" id="3.40.50.1980">
    <property type="entry name" value="Nitrogenase molybdenum iron protein domain"/>
    <property type="match status" value="2"/>
</dbReference>
<evidence type="ECO:0000256" key="1">
    <source>
        <dbReference type="ARBA" id="ARBA00004196"/>
    </source>
</evidence>
<reference evidence="8 9" key="1">
    <citation type="journal article" date="2019" name="Appl. Microbiol. Biotechnol.">
        <title>Differential efficiency of wild type rhizogenic strains for rol gene transformation of plants.</title>
        <authorList>
            <person name="Desmet S."/>
            <person name="De Keyser E."/>
            <person name="Van Vaerenbergh J."/>
            <person name="Baeyen S."/>
            <person name="Van Huylenbroeck J."/>
            <person name="Geelen D."/>
            <person name="Dhooghe E."/>
        </authorList>
    </citation>
    <scope>NUCLEOTIDE SEQUENCE [LARGE SCALE GENOMIC DNA]</scope>
    <source>
        <strain evidence="8 9">GBBC3284</strain>
    </source>
</reference>
<protein>
    <submittedName>
        <fullName evidence="8">Iron-siderophore ABC transporter substrate-binding protein</fullName>
    </submittedName>
</protein>
<evidence type="ECO:0000256" key="6">
    <source>
        <dbReference type="SAM" id="SignalP"/>
    </source>
</evidence>
<dbReference type="AlphaFoldDB" id="A0A546X9E6"/>
<dbReference type="CDD" id="cd01146">
    <property type="entry name" value="FhuD"/>
    <property type="match status" value="1"/>
</dbReference>
<comment type="similarity">
    <text evidence="2">Belongs to the bacterial solute-binding protein 8 family.</text>
</comment>
<name>A0A546X9E6_RHIRH</name>
<dbReference type="InterPro" id="IPR002491">
    <property type="entry name" value="ABC_transptr_periplasmic_BD"/>
</dbReference>
<gene>
    <name evidence="8" type="ORF">EXN68_23360</name>
</gene>
<dbReference type="PANTHER" id="PTHR30532">
    <property type="entry name" value="IRON III DICITRATE-BINDING PERIPLASMIC PROTEIN"/>
    <property type="match status" value="1"/>
</dbReference>
<dbReference type="InterPro" id="IPR051313">
    <property type="entry name" value="Bact_iron-sidero_bind"/>
</dbReference>
<dbReference type="RefSeq" id="WP_142843148.1">
    <property type="nucleotide sequence ID" value="NZ_SGNY01000010.1"/>
</dbReference>
<dbReference type="GO" id="GO:0030288">
    <property type="term" value="C:outer membrane-bounded periplasmic space"/>
    <property type="evidence" value="ECO:0007669"/>
    <property type="project" value="TreeGrafter"/>
</dbReference>
<proteinExistence type="inferred from homology"/>
<keyword evidence="5 6" id="KW-0732">Signal</keyword>
<dbReference type="EMBL" id="SGNY01000010">
    <property type="protein sequence ID" value="TRA97368.1"/>
    <property type="molecule type" value="Genomic_DNA"/>
</dbReference>
<evidence type="ECO:0000256" key="5">
    <source>
        <dbReference type="ARBA" id="ARBA00022729"/>
    </source>
</evidence>
<evidence type="ECO:0000313" key="9">
    <source>
        <dbReference type="Proteomes" id="UP000315434"/>
    </source>
</evidence>
<accession>A0A546X9E6</accession>